<name>A0A1E7EUW1_9STRA</name>
<dbReference type="Proteomes" id="UP000095751">
    <property type="component" value="Unassembled WGS sequence"/>
</dbReference>
<reference evidence="2 3" key="1">
    <citation type="submission" date="2016-09" db="EMBL/GenBank/DDBJ databases">
        <title>Extensive genetic diversity and differential bi-allelic expression allows diatom success in the polar Southern Ocean.</title>
        <authorList>
            <consortium name="DOE Joint Genome Institute"/>
            <person name="Mock T."/>
            <person name="Otillar R.P."/>
            <person name="Strauss J."/>
            <person name="Dupont C."/>
            <person name="Frickenhaus S."/>
            <person name="Maumus F."/>
            <person name="Mcmullan M."/>
            <person name="Sanges R."/>
            <person name="Schmutz J."/>
            <person name="Toseland A."/>
            <person name="Valas R."/>
            <person name="Veluchamy A."/>
            <person name="Ward B.J."/>
            <person name="Allen A."/>
            <person name="Barry K."/>
            <person name="Falciatore A."/>
            <person name="Ferrante M."/>
            <person name="Fortunato A.E."/>
            <person name="Gloeckner G."/>
            <person name="Gruber A."/>
            <person name="Hipkin R."/>
            <person name="Janech M."/>
            <person name="Kroth P."/>
            <person name="Leese F."/>
            <person name="Lindquist E."/>
            <person name="Lyon B.R."/>
            <person name="Martin J."/>
            <person name="Mayer C."/>
            <person name="Parker M."/>
            <person name="Quesneville H."/>
            <person name="Raymond J."/>
            <person name="Uhlig C."/>
            <person name="Valentin K.U."/>
            <person name="Worden A.Z."/>
            <person name="Armbrust E.V."/>
            <person name="Bowler C."/>
            <person name="Green B."/>
            <person name="Moulton V."/>
            <person name="Van Oosterhout C."/>
            <person name="Grigoriev I."/>
        </authorList>
    </citation>
    <scope>NUCLEOTIDE SEQUENCE [LARGE SCALE GENOMIC DNA]</scope>
    <source>
        <strain evidence="2 3">CCMP1102</strain>
    </source>
</reference>
<organism evidence="2 3">
    <name type="scientific">Fragilariopsis cylindrus CCMP1102</name>
    <dbReference type="NCBI Taxonomy" id="635003"/>
    <lineage>
        <taxon>Eukaryota</taxon>
        <taxon>Sar</taxon>
        <taxon>Stramenopiles</taxon>
        <taxon>Ochrophyta</taxon>
        <taxon>Bacillariophyta</taxon>
        <taxon>Bacillariophyceae</taxon>
        <taxon>Bacillariophycidae</taxon>
        <taxon>Bacillariales</taxon>
        <taxon>Bacillariaceae</taxon>
        <taxon>Fragilariopsis</taxon>
    </lineage>
</organism>
<evidence type="ECO:0000313" key="3">
    <source>
        <dbReference type="Proteomes" id="UP000095751"/>
    </source>
</evidence>
<dbReference type="EMBL" id="KV784374">
    <property type="protein sequence ID" value="OEU09808.1"/>
    <property type="molecule type" value="Genomic_DNA"/>
</dbReference>
<proteinExistence type="predicted"/>
<accession>A0A1E7EUW1</accession>
<feature type="region of interest" description="Disordered" evidence="1">
    <location>
        <begin position="110"/>
        <end position="130"/>
    </location>
</feature>
<evidence type="ECO:0000256" key="1">
    <source>
        <dbReference type="SAM" id="MobiDB-lite"/>
    </source>
</evidence>
<dbReference type="AlphaFoldDB" id="A0A1E7EUW1"/>
<protein>
    <submittedName>
        <fullName evidence="2">Uncharacterized protein</fullName>
    </submittedName>
</protein>
<dbReference type="OrthoDB" id="341976at2759"/>
<keyword evidence="3" id="KW-1185">Reference proteome</keyword>
<dbReference type="InParanoid" id="A0A1E7EUW1"/>
<sequence length="181" mass="20648">MSTTHGKPTEGMECYCNMEDITEEDGNYVEYQLYPSMLWYPCRYEQSVVEQLLKTQFPDFIERVKTTDCQAELRRLLKNGPPVYISDKNALPVVVVVVDDSDVVVVDGEAEEVGKDEDKSETQQSQSQSQSSYICNLWYASNPDQEISSKLHGAVEGEDRDNLWTELKEFLVEEGKEPGDE</sequence>
<feature type="compositionally biased region" description="Basic and acidic residues" evidence="1">
    <location>
        <begin position="112"/>
        <end position="121"/>
    </location>
</feature>
<evidence type="ECO:0000313" key="2">
    <source>
        <dbReference type="EMBL" id="OEU09808.1"/>
    </source>
</evidence>
<gene>
    <name evidence="2" type="ORF">FRACYDRAFT_264072</name>
</gene>
<dbReference type="KEGG" id="fcy:FRACYDRAFT_264072"/>